<dbReference type="InterPro" id="IPR029479">
    <property type="entry name" value="Nitroreductase"/>
</dbReference>
<comment type="cofactor">
    <cofactor evidence="1">
        <name>FMN</name>
        <dbReference type="ChEBI" id="CHEBI:58210"/>
    </cofactor>
</comment>
<evidence type="ECO:0000259" key="6">
    <source>
        <dbReference type="Pfam" id="PF00881"/>
    </source>
</evidence>
<keyword evidence="3" id="KW-0285">Flavoprotein</keyword>
<evidence type="ECO:0000256" key="1">
    <source>
        <dbReference type="ARBA" id="ARBA00001917"/>
    </source>
</evidence>
<evidence type="ECO:0000256" key="4">
    <source>
        <dbReference type="ARBA" id="ARBA00022643"/>
    </source>
</evidence>
<keyword evidence="8" id="KW-1185">Reference proteome</keyword>
<dbReference type="RefSeq" id="WP_407030864.1">
    <property type="nucleotide sequence ID" value="NZ_JAQGEF010000006.1"/>
</dbReference>
<dbReference type="PANTHER" id="PTHR43673">
    <property type="entry name" value="NAD(P)H NITROREDUCTASE YDGI-RELATED"/>
    <property type="match status" value="1"/>
</dbReference>
<gene>
    <name evidence="7" type="ORF">O3P16_06945</name>
</gene>
<dbReference type="PANTHER" id="PTHR43673:SF2">
    <property type="entry name" value="NITROREDUCTASE"/>
    <property type="match status" value="1"/>
</dbReference>
<dbReference type="SUPFAM" id="SSF55469">
    <property type="entry name" value="FMN-dependent nitroreductase-like"/>
    <property type="match status" value="1"/>
</dbReference>
<evidence type="ECO:0000313" key="7">
    <source>
        <dbReference type="EMBL" id="MDA3614539.1"/>
    </source>
</evidence>
<dbReference type="EMBL" id="JAQGEF010000006">
    <property type="protein sequence ID" value="MDA3614539.1"/>
    <property type="molecule type" value="Genomic_DNA"/>
</dbReference>
<keyword evidence="5" id="KW-0560">Oxidoreductase</keyword>
<evidence type="ECO:0000313" key="8">
    <source>
        <dbReference type="Proteomes" id="UP001210231"/>
    </source>
</evidence>
<sequence>MKLEKEIKWRYATKAMNGQKVAQDKVNAIVDAARYAPTSSGLQPFKILVISNPELKAKITPIAYNQPQIEQASHVLVFAAWDSYSEERVNSFFSYSNKERGLPDSATDAYRTQLLGMFANLTKDQQFAHAARQAYISLGFALLEAAAQEVDATPMEGFVNAQLDELLGLQAKGLKSVLVVTLGYRDTDKDWLVNLKKIRKPNAELVEVLD</sequence>
<name>A0ABT4UI84_9BACT</name>
<keyword evidence="4" id="KW-0288">FMN</keyword>
<organism evidence="7 8">
    <name type="scientific">Polluticaenibacter yanchengensis</name>
    <dbReference type="NCBI Taxonomy" id="3014562"/>
    <lineage>
        <taxon>Bacteria</taxon>
        <taxon>Pseudomonadati</taxon>
        <taxon>Bacteroidota</taxon>
        <taxon>Chitinophagia</taxon>
        <taxon>Chitinophagales</taxon>
        <taxon>Chitinophagaceae</taxon>
        <taxon>Polluticaenibacter</taxon>
    </lineage>
</organism>
<proteinExistence type="inferred from homology"/>
<evidence type="ECO:0000256" key="2">
    <source>
        <dbReference type="ARBA" id="ARBA00007118"/>
    </source>
</evidence>
<dbReference type="InterPro" id="IPR000415">
    <property type="entry name" value="Nitroreductase-like"/>
</dbReference>
<comment type="caution">
    <text evidence="7">The sequence shown here is derived from an EMBL/GenBank/DDBJ whole genome shotgun (WGS) entry which is preliminary data.</text>
</comment>
<dbReference type="Gene3D" id="3.40.109.10">
    <property type="entry name" value="NADH Oxidase"/>
    <property type="match status" value="1"/>
</dbReference>
<evidence type="ECO:0000256" key="3">
    <source>
        <dbReference type="ARBA" id="ARBA00022630"/>
    </source>
</evidence>
<reference evidence="7 8" key="1">
    <citation type="submission" date="2022-12" db="EMBL/GenBank/DDBJ databases">
        <title>Chitinophagaceae gen. sp. nov., a new member of the family Chitinophagaceae, isolated from soil in a chemical factory.</title>
        <authorList>
            <person name="Ke Z."/>
        </authorList>
    </citation>
    <scope>NUCLEOTIDE SEQUENCE [LARGE SCALE GENOMIC DNA]</scope>
    <source>
        <strain evidence="7 8">LY-5</strain>
    </source>
</reference>
<dbReference type="Pfam" id="PF00881">
    <property type="entry name" value="Nitroreductase"/>
    <property type="match status" value="1"/>
</dbReference>
<comment type="similarity">
    <text evidence="2">Belongs to the nitroreductase family.</text>
</comment>
<protein>
    <submittedName>
        <fullName evidence="7">Nitroreductase family protein</fullName>
    </submittedName>
</protein>
<evidence type="ECO:0000256" key="5">
    <source>
        <dbReference type="ARBA" id="ARBA00023002"/>
    </source>
</evidence>
<feature type="domain" description="Nitroreductase" evidence="6">
    <location>
        <begin position="7"/>
        <end position="184"/>
    </location>
</feature>
<dbReference type="Proteomes" id="UP001210231">
    <property type="component" value="Unassembled WGS sequence"/>
</dbReference>
<accession>A0ABT4UI84</accession>